<feature type="compositionally biased region" description="Polar residues" evidence="1">
    <location>
        <begin position="383"/>
        <end position="409"/>
    </location>
</feature>
<dbReference type="AlphaFoldDB" id="A0A8S1EWM9"/>
<feature type="compositionally biased region" description="Polar residues" evidence="1">
    <location>
        <begin position="349"/>
        <end position="376"/>
    </location>
</feature>
<feature type="compositionally biased region" description="Low complexity" evidence="1">
    <location>
        <begin position="310"/>
        <end position="322"/>
    </location>
</feature>
<feature type="compositionally biased region" description="Polar residues" evidence="1">
    <location>
        <begin position="433"/>
        <end position="474"/>
    </location>
</feature>
<name>A0A8S1EWM9_9PELO</name>
<feature type="chain" id="PRO_5035847657" evidence="2">
    <location>
        <begin position="18"/>
        <end position="812"/>
    </location>
</feature>
<feature type="region of interest" description="Disordered" evidence="1">
    <location>
        <begin position="596"/>
        <end position="623"/>
    </location>
</feature>
<keyword evidence="2" id="KW-0732">Signal</keyword>
<dbReference type="EMBL" id="CADEPM010000005">
    <property type="protein sequence ID" value="CAB3406161.1"/>
    <property type="molecule type" value="Genomic_DNA"/>
</dbReference>
<feature type="region of interest" description="Disordered" evidence="1">
    <location>
        <begin position="207"/>
        <end position="231"/>
    </location>
</feature>
<dbReference type="Proteomes" id="UP000494206">
    <property type="component" value="Unassembled WGS sequence"/>
</dbReference>
<feature type="compositionally biased region" description="Low complexity" evidence="1">
    <location>
        <begin position="410"/>
        <end position="432"/>
    </location>
</feature>
<sequence>MTRILILLATFATTSFACLPGLGLGGAGGGACCPPAQPACGNPCGGGGAAAAPPPVYAAAPLAAAPFAGYPQIPQVQAPPAPQFFPQQQQLPIGGGGYQAPQQGFQQGPQQIGGGFQGPQGQQQQQQQQGGSYDQPQQTGEPVQPLPLLGQPVEMQAPAVVPQTAQQQVLSTSQVITKVMPASAVLDEQFVQPSAASNVVSTLTQSGYGDEQQSSAPAISSQEHVPSHQVRVPVSQTSVEVADRVAPDATLVKTVPNTYEDLNRSTGGHLQQIQIDLPHVDTQQPQQPQIQTVQEQVDVQQPQPTGGSFQQQQHAEVQQPQQSGGGYQAPEAQTGGSFQQQVDVQQPQNTFQSQVETQQPQTGGSTFQQQVETQQPEVGGGYQTNAQETQTGGSFQQQVETQQPQDNFHQQQVDTQQPQNNFQQQIETQQPQGNFQQQVETHQPQTGGSQEQVETQQPQTAGSQQHVDIQQPQAAGSYVHHVETEQPQVGGGYQSNNQEGPTETQQPQTSGSYVHHAETEQPQVGGGYQSNSHEGFQQPQEQITSVEQTGTNYHQEVPSSEQATVNELLSTLDEVTPQTQTNNGNLDFNQVTVSTAQPVSSESSQIIEETRGDDYDSEPLNEDRKDVPHVDVAENVATSSYAPIQPVPEEAAPIVPQVPIQPIAPAIQEMHYQPQPTAVRVEETTINAYVTSPAPELPLDSETPIEVHPLPAVIVAETTVVTPVETNTYGTAEGAQVSQFFENITSQKETVVPEIQEGNEFEQTTVTPSETLSGGEYGSKFAKVRAAETKQVEKPIEIEEIAENPYRRFFIV</sequence>
<feature type="compositionally biased region" description="Polar residues" evidence="1">
    <location>
        <begin position="207"/>
        <end position="224"/>
    </location>
</feature>
<gene>
    <name evidence="3" type="ORF">CBOVIS_LOCUS8272</name>
</gene>
<feature type="compositionally biased region" description="Low complexity" evidence="1">
    <location>
        <begin position="99"/>
        <end position="110"/>
    </location>
</feature>
<comment type="caution">
    <text evidence="3">The sequence shown here is derived from an EMBL/GenBank/DDBJ whole genome shotgun (WGS) entry which is preliminary data.</text>
</comment>
<feature type="compositionally biased region" description="Low complexity" evidence="1">
    <location>
        <begin position="498"/>
        <end position="512"/>
    </location>
</feature>
<protein>
    <submittedName>
        <fullName evidence="3">Uncharacterized protein</fullName>
    </submittedName>
</protein>
<organism evidence="3 4">
    <name type="scientific">Caenorhabditis bovis</name>
    <dbReference type="NCBI Taxonomy" id="2654633"/>
    <lineage>
        <taxon>Eukaryota</taxon>
        <taxon>Metazoa</taxon>
        <taxon>Ecdysozoa</taxon>
        <taxon>Nematoda</taxon>
        <taxon>Chromadorea</taxon>
        <taxon>Rhabditida</taxon>
        <taxon>Rhabditina</taxon>
        <taxon>Rhabditomorpha</taxon>
        <taxon>Rhabditoidea</taxon>
        <taxon>Rhabditidae</taxon>
        <taxon>Peloderinae</taxon>
        <taxon>Caenorhabditis</taxon>
    </lineage>
</organism>
<feature type="region of interest" description="Disordered" evidence="1">
    <location>
        <begin position="281"/>
        <end position="542"/>
    </location>
</feature>
<evidence type="ECO:0000313" key="3">
    <source>
        <dbReference type="EMBL" id="CAB3406161.1"/>
    </source>
</evidence>
<proteinExistence type="predicted"/>
<feature type="compositionally biased region" description="Polar residues" evidence="1">
    <location>
        <begin position="596"/>
        <end position="607"/>
    </location>
</feature>
<evidence type="ECO:0000256" key="2">
    <source>
        <dbReference type="SAM" id="SignalP"/>
    </source>
</evidence>
<reference evidence="3 4" key="1">
    <citation type="submission" date="2020-04" db="EMBL/GenBank/DDBJ databases">
        <authorList>
            <person name="Laetsch R D."/>
            <person name="Stevens L."/>
            <person name="Kumar S."/>
            <person name="Blaxter L. M."/>
        </authorList>
    </citation>
    <scope>NUCLEOTIDE SEQUENCE [LARGE SCALE GENOMIC DNA]</scope>
</reference>
<feature type="compositionally biased region" description="Low complexity" evidence="1">
    <location>
        <begin position="282"/>
        <end position="303"/>
    </location>
</feature>
<evidence type="ECO:0000313" key="4">
    <source>
        <dbReference type="Proteomes" id="UP000494206"/>
    </source>
</evidence>
<keyword evidence="4" id="KW-1185">Reference proteome</keyword>
<dbReference type="PROSITE" id="PS51257">
    <property type="entry name" value="PROKAR_LIPOPROTEIN"/>
    <property type="match status" value="1"/>
</dbReference>
<accession>A0A8S1EWM9</accession>
<evidence type="ECO:0000256" key="1">
    <source>
        <dbReference type="SAM" id="MobiDB-lite"/>
    </source>
</evidence>
<feature type="compositionally biased region" description="Low complexity" evidence="1">
    <location>
        <begin position="119"/>
        <end position="148"/>
    </location>
</feature>
<feature type="compositionally biased region" description="Polar residues" evidence="1">
    <location>
        <begin position="529"/>
        <end position="542"/>
    </location>
</feature>
<dbReference type="OrthoDB" id="5856671at2759"/>
<feature type="signal peptide" evidence="2">
    <location>
        <begin position="1"/>
        <end position="17"/>
    </location>
</feature>
<feature type="region of interest" description="Disordered" evidence="1">
    <location>
        <begin position="78"/>
        <end position="148"/>
    </location>
</feature>
<feature type="compositionally biased region" description="Low complexity" evidence="1">
    <location>
        <begin position="339"/>
        <end position="348"/>
    </location>
</feature>